<evidence type="ECO:0000313" key="7">
    <source>
        <dbReference type="EMBL" id="KJH46340.1"/>
    </source>
</evidence>
<protein>
    <submittedName>
        <fullName evidence="7">Immunoglobulin domain protein</fullName>
    </submittedName>
</protein>
<evidence type="ECO:0000256" key="1">
    <source>
        <dbReference type="ARBA" id="ARBA00022729"/>
    </source>
</evidence>
<evidence type="ECO:0000259" key="6">
    <source>
        <dbReference type="PROSITE" id="PS50835"/>
    </source>
</evidence>
<dbReference type="OrthoDB" id="10010359at2759"/>
<dbReference type="PANTHER" id="PTHR44337:SF8">
    <property type="entry name" value="IMMUNOGLOBULIN SUBTYPE DOMAIN-CONTAINING PROTEIN"/>
    <property type="match status" value="1"/>
</dbReference>
<name>A0A0D8XP87_DICVI</name>
<dbReference type="InterPro" id="IPR036179">
    <property type="entry name" value="Ig-like_dom_sf"/>
</dbReference>
<dbReference type="EMBL" id="KN716358">
    <property type="protein sequence ID" value="KJH46340.1"/>
    <property type="molecule type" value="Genomic_DNA"/>
</dbReference>
<dbReference type="SUPFAM" id="SSF48726">
    <property type="entry name" value="Immunoglobulin"/>
    <property type="match status" value="2"/>
</dbReference>
<dbReference type="InterPro" id="IPR052598">
    <property type="entry name" value="IgSF_CEA-related"/>
</dbReference>
<feature type="transmembrane region" description="Helical" evidence="5">
    <location>
        <begin position="192"/>
        <end position="216"/>
    </location>
</feature>
<accession>A0A0D8XP87</accession>
<dbReference type="PANTHER" id="PTHR44337">
    <property type="entry name" value="CARCINOEMBRYONIC ANTIGEN-RELATED CELL ADHESION MOLECULE 8"/>
    <property type="match status" value="1"/>
</dbReference>
<evidence type="ECO:0000256" key="2">
    <source>
        <dbReference type="ARBA" id="ARBA00023157"/>
    </source>
</evidence>
<keyword evidence="4" id="KW-0393">Immunoglobulin domain</keyword>
<reference evidence="7 8" key="1">
    <citation type="submission" date="2013-11" db="EMBL/GenBank/DDBJ databases">
        <title>Draft genome of the bovine lungworm Dictyocaulus viviparus.</title>
        <authorList>
            <person name="Mitreva M."/>
        </authorList>
    </citation>
    <scope>NUCLEOTIDE SEQUENCE [LARGE SCALE GENOMIC DNA]</scope>
    <source>
        <strain evidence="7 8">HannoverDv2000</strain>
    </source>
</reference>
<organism evidence="7 8">
    <name type="scientific">Dictyocaulus viviparus</name>
    <name type="common">Bovine lungworm</name>
    <dbReference type="NCBI Taxonomy" id="29172"/>
    <lineage>
        <taxon>Eukaryota</taxon>
        <taxon>Metazoa</taxon>
        <taxon>Ecdysozoa</taxon>
        <taxon>Nematoda</taxon>
        <taxon>Chromadorea</taxon>
        <taxon>Rhabditida</taxon>
        <taxon>Rhabditina</taxon>
        <taxon>Rhabditomorpha</taxon>
        <taxon>Strongyloidea</taxon>
        <taxon>Metastrongylidae</taxon>
        <taxon>Dictyocaulus</taxon>
    </lineage>
</organism>
<dbReference type="STRING" id="29172.A0A0D8XP87"/>
<keyword evidence="2" id="KW-1015">Disulfide bond</keyword>
<dbReference type="Proteomes" id="UP000053766">
    <property type="component" value="Unassembled WGS sequence"/>
</dbReference>
<dbReference type="InterPro" id="IPR003598">
    <property type="entry name" value="Ig_sub2"/>
</dbReference>
<dbReference type="InterPro" id="IPR007110">
    <property type="entry name" value="Ig-like_dom"/>
</dbReference>
<keyword evidence="5" id="KW-1133">Transmembrane helix</keyword>
<keyword evidence="5" id="KW-0472">Membrane</keyword>
<keyword evidence="1" id="KW-0732">Signal</keyword>
<dbReference type="InterPro" id="IPR013783">
    <property type="entry name" value="Ig-like_fold"/>
</dbReference>
<dbReference type="CDD" id="cd00096">
    <property type="entry name" value="Ig"/>
    <property type="match status" value="1"/>
</dbReference>
<feature type="domain" description="Ig-like" evidence="6">
    <location>
        <begin position="79"/>
        <end position="166"/>
    </location>
</feature>
<keyword evidence="3" id="KW-0325">Glycoprotein</keyword>
<dbReference type="SMART" id="SM00408">
    <property type="entry name" value="IGc2"/>
    <property type="match status" value="1"/>
</dbReference>
<dbReference type="Pfam" id="PF13927">
    <property type="entry name" value="Ig_3"/>
    <property type="match status" value="1"/>
</dbReference>
<keyword evidence="8" id="KW-1185">Reference proteome</keyword>
<dbReference type="PROSITE" id="PS50835">
    <property type="entry name" value="IG_LIKE"/>
    <property type="match status" value="1"/>
</dbReference>
<evidence type="ECO:0000256" key="4">
    <source>
        <dbReference type="ARBA" id="ARBA00023319"/>
    </source>
</evidence>
<proteinExistence type="predicted"/>
<dbReference type="Gene3D" id="2.60.40.10">
    <property type="entry name" value="Immunoglobulins"/>
    <property type="match status" value="1"/>
</dbReference>
<evidence type="ECO:0000256" key="5">
    <source>
        <dbReference type="SAM" id="Phobius"/>
    </source>
</evidence>
<reference evidence="8" key="2">
    <citation type="journal article" date="2016" name="Sci. Rep.">
        <title>Dictyocaulus viviparus genome, variome and transcriptome elucidate lungworm biology and support future intervention.</title>
        <authorList>
            <person name="McNulty S.N."/>
            <person name="Strube C."/>
            <person name="Rosa B.A."/>
            <person name="Martin J.C."/>
            <person name="Tyagi R."/>
            <person name="Choi Y.J."/>
            <person name="Wang Q."/>
            <person name="Hallsworth Pepin K."/>
            <person name="Zhang X."/>
            <person name="Ozersky P."/>
            <person name="Wilson R.K."/>
            <person name="Sternberg P.W."/>
            <person name="Gasser R.B."/>
            <person name="Mitreva M."/>
        </authorList>
    </citation>
    <scope>NUCLEOTIDE SEQUENCE [LARGE SCALE GENOMIC DNA]</scope>
    <source>
        <strain evidence="8">HannoverDv2000</strain>
    </source>
</reference>
<dbReference type="AlphaFoldDB" id="A0A0D8XP87"/>
<keyword evidence="5" id="KW-0812">Transmembrane</keyword>
<evidence type="ECO:0000256" key="3">
    <source>
        <dbReference type="ARBA" id="ARBA00023180"/>
    </source>
</evidence>
<gene>
    <name evidence="7" type="ORF">DICVIV_07611</name>
</gene>
<sequence>MRKVRQGLREFWKIRLSSDKNVVFENRSYTAEQPVPEVGFLIMSNISKDDEGLYWCRHTETGIVGEVFSLTVAYVDKIPSDKHIKVEPPYPLIGEQVMLICPVPSAVPHPAINWLLNGEPVAHSSVDAQPYANGTLVIRRFSTVHNGLYECVVWNFVARTSSRTIIDSKHMADRSVHSGSNAKCSSLFRSSILWFLIGCLVTSCSVLFYLLCVLVLMRPTSRATIVPLMWSRSNPLLGPGFRKPVVPMPDLITGERTSELQSYQDV</sequence>
<evidence type="ECO:0000313" key="8">
    <source>
        <dbReference type="Proteomes" id="UP000053766"/>
    </source>
</evidence>